<comment type="subcellular location">
    <subcellularLocation>
        <location evidence="1">Secreted</location>
        <location evidence="1">Cell wall</location>
    </subcellularLocation>
</comment>
<keyword evidence="15" id="KW-1185">Reference proteome</keyword>
<feature type="region of interest" description="Disordered" evidence="9">
    <location>
        <begin position="71"/>
        <end position="250"/>
    </location>
</feature>
<sequence>MVAAAAATSILSLCGSSALADSDASGAAKDSPGVASGNSVQVPVDVPVNACGNSVDVVAALNPVFGNSCANDSGSHESGERGADHGDEDLPGFSESWPYGSSGAGADDHADDGYGDTPGGYGETPPHTPPTTPPTKPPHHPPTTSPPTTTPPHHPPTTSPPTTTPPYHPPTTSPPTTTPPHHPPTTPPPTTPPPTTTPPHHPPTTPPHTPPPTWPEHPPTSPPNTPPPTGPEHPPTTPPGKPPTLPETGSESVLAAAGVSAALLVSGAVLYRRGRAASRR</sequence>
<evidence type="ECO:0000256" key="2">
    <source>
        <dbReference type="ARBA" id="ARBA00022512"/>
    </source>
</evidence>
<comment type="caution">
    <text evidence="14">The sequence shown here is derived from an EMBL/GenBank/DDBJ whole genome shotgun (WGS) entry which is preliminary data.</text>
</comment>
<name>A0ABP7THQ8_9ACTN</name>
<dbReference type="PRINTS" id="PR01217">
    <property type="entry name" value="PRICHEXTENSN"/>
</dbReference>
<dbReference type="Pfam" id="PF03777">
    <property type="entry name" value="ChpA-C"/>
    <property type="match status" value="1"/>
</dbReference>
<evidence type="ECO:0000259" key="12">
    <source>
        <dbReference type="PROSITE" id="PS50847"/>
    </source>
</evidence>
<evidence type="ECO:0000256" key="11">
    <source>
        <dbReference type="SAM" id="SignalP"/>
    </source>
</evidence>
<evidence type="ECO:0000256" key="4">
    <source>
        <dbReference type="ARBA" id="ARBA00022729"/>
    </source>
</evidence>
<reference evidence="15" key="1">
    <citation type="journal article" date="2019" name="Int. J. Syst. Evol. Microbiol.">
        <title>The Global Catalogue of Microorganisms (GCM) 10K type strain sequencing project: providing services to taxonomists for standard genome sequencing and annotation.</title>
        <authorList>
            <consortium name="The Broad Institute Genomics Platform"/>
            <consortium name="The Broad Institute Genome Sequencing Center for Infectious Disease"/>
            <person name="Wu L."/>
            <person name="Ma J."/>
        </authorList>
    </citation>
    <scope>NUCLEOTIDE SEQUENCE [LARGE SCALE GENOMIC DNA]</scope>
    <source>
        <strain evidence="15">JCM 16924</strain>
    </source>
</reference>
<dbReference type="PROSITE" id="PS50847">
    <property type="entry name" value="GRAM_POS_ANCHORING"/>
    <property type="match status" value="1"/>
</dbReference>
<gene>
    <name evidence="14" type="ORF">GCM10022232_85010</name>
</gene>
<evidence type="ECO:0008006" key="16">
    <source>
        <dbReference type="Google" id="ProtNLM"/>
    </source>
</evidence>
<keyword evidence="6 8" id="KW-0034">Amyloid</keyword>
<feature type="transmembrane region" description="Helical" evidence="10">
    <location>
        <begin position="253"/>
        <end position="271"/>
    </location>
</feature>
<evidence type="ECO:0000256" key="10">
    <source>
        <dbReference type="SAM" id="Phobius"/>
    </source>
</evidence>
<keyword evidence="5" id="KW-0130">Cell adhesion</keyword>
<organism evidence="14 15">
    <name type="scientific">Streptomyces plumbiresistens</name>
    <dbReference type="NCBI Taxonomy" id="511811"/>
    <lineage>
        <taxon>Bacteria</taxon>
        <taxon>Bacillati</taxon>
        <taxon>Actinomycetota</taxon>
        <taxon>Actinomycetes</taxon>
        <taxon>Kitasatosporales</taxon>
        <taxon>Streptomycetaceae</taxon>
        <taxon>Streptomyces</taxon>
    </lineage>
</organism>
<evidence type="ECO:0000256" key="3">
    <source>
        <dbReference type="ARBA" id="ARBA00022525"/>
    </source>
</evidence>
<feature type="domain" description="Chaplin" evidence="13">
    <location>
        <begin position="31"/>
        <end position="71"/>
    </location>
</feature>
<dbReference type="PROSITE" id="PS51884">
    <property type="entry name" value="CHAPLIN"/>
    <property type="match status" value="1"/>
</dbReference>
<evidence type="ECO:0000256" key="7">
    <source>
        <dbReference type="ARBA" id="ARBA00023088"/>
    </source>
</evidence>
<proteinExistence type="predicted"/>
<feature type="compositionally biased region" description="Low complexity" evidence="9">
    <location>
        <begin position="20"/>
        <end position="33"/>
    </location>
</feature>
<evidence type="ECO:0000313" key="14">
    <source>
        <dbReference type="EMBL" id="GAA4026411.1"/>
    </source>
</evidence>
<keyword evidence="10" id="KW-0472">Membrane</keyword>
<feature type="signal peptide" evidence="11">
    <location>
        <begin position="1"/>
        <end position="20"/>
    </location>
</feature>
<evidence type="ECO:0000256" key="5">
    <source>
        <dbReference type="ARBA" id="ARBA00022889"/>
    </source>
</evidence>
<keyword evidence="3" id="KW-0964">Secreted</keyword>
<dbReference type="Proteomes" id="UP001500456">
    <property type="component" value="Unassembled WGS sequence"/>
</dbReference>
<keyword evidence="7" id="KW-0572">Peptidoglycan-anchor</keyword>
<dbReference type="NCBIfam" id="TIGR01167">
    <property type="entry name" value="LPXTG_anchor"/>
    <property type="match status" value="1"/>
</dbReference>
<dbReference type="InterPro" id="IPR019931">
    <property type="entry name" value="LPXTG_anchor"/>
</dbReference>
<evidence type="ECO:0000313" key="15">
    <source>
        <dbReference type="Proteomes" id="UP001500456"/>
    </source>
</evidence>
<keyword evidence="10" id="KW-0812">Transmembrane</keyword>
<evidence type="ECO:0000259" key="13">
    <source>
        <dbReference type="PROSITE" id="PS51884"/>
    </source>
</evidence>
<keyword evidence="10" id="KW-1133">Transmembrane helix</keyword>
<feature type="compositionally biased region" description="Basic and acidic residues" evidence="9">
    <location>
        <begin position="74"/>
        <end position="85"/>
    </location>
</feature>
<evidence type="ECO:0000256" key="8">
    <source>
        <dbReference type="PROSITE-ProRule" id="PRU01232"/>
    </source>
</evidence>
<keyword evidence="2" id="KW-0134">Cell wall</keyword>
<feature type="compositionally biased region" description="Pro residues" evidence="9">
    <location>
        <begin position="126"/>
        <end position="245"/>
    </location>
</feature>
<accession>A0ABP7THQ8</accession>
<feature type="domain" description="Gram-positive cocci surface proteins LPxTG" evidence="12">
    <location>
        <begin position="245"/>
        <end position="280"/>
    </location>
</feature>
<evidence type="ECO:0000256" key="6">
    <source>
        <dbReference type="ARBA" id="ARBA00023087"/>
    </source>
</evidence>
<feature type="region of interest" description="Disordered" evidence="9">
    <location>
        <begin position="20"/>
        <end position="46"/>
    </location>
</feature>
<dbReference type="EMBL" id="BAAAZX010000039">
    <property type="protein sequence ID" value="GAA4026411.1"/>
    <property type="molecule type" value="Genomic_DNA"/>
</dbReference>
<dbReference type="RefSeq" id="WP_345570793.1">
    <property type="nucleotide sequence ID" value="NZ_BAAAZX010000039.1"/>
</dbReference>
<protein>
    <recommendedName>
        <fullName evidence="16">Chaplin domain-containing protein</fullName>
    </recommendedName>
</protein>
<evidence type="ECO:0000256" key="1">
    <source>
        <dbReference type="ARBA" id="ARBA00004191"/>
    </source>
</evidence>
<evidence type="ECO:0000256" key="9">
    <source>
        <dbReference type="SAM" id="MobiDB-lite"/>
    </source>
</evidence>
<keyword evidence="4 11" id="KW-0732">Signal</keyword>
<feature type="chain" id="PRO_5046965527" description="Chaplin domain-containing protein" evidence="11">
    <location>
        <begin position="21"/>
        <end position="280"/>
    </location>
</feature>
<dbReference type="InterPro" id="IPR005528">
    <property type="entry name" value="ChpA-H"/>
</dbReference>